<sequence>MDKYSKNGLVGLYNLGNTCFLNSCLQIINHIYELNLFLDNNTIYNNNNESLLLKEWNNLRNVMWSGNGIVKPHRFVHSLQIVSKELKYDIFSTWEQNDISEFLIFFMECIHKGLCKHVKINISNELNSVDKKCYELIRTTYEKEYSEIMDIFYGISVSHIYDMNNKLKSTTPEMYFSIDLPIFKNGEIFDNIYKCFDHYTNEEHLTNDNAWYNDETKNYQDAKKKMMFWKLPKILIITFKRFNYNLRKIQNKIYFPINDLDLKNYVVTNDNYNYDCFGICNHSGNVGGGHYTSFVKNALGQWHLFNDARISTVANEPSLVTEQAYCLFYRKK</sequence>
<dbReference type="InterPro" id="IPR050185">
    <property type="entry name" value="Ub_carboxyl-term_hydrolase"/>
</dbReference>
<feature type="domain" description="USP" evidence="1">
    <location>
        <begin position="10"/>
        <end position="332"/>
    </location>
</feature>
<dbReference type="AlphaFoldDB" id="A0A6C0C0J8"/>
<proteinExistence type="predicted"/>
<dbReference type="InterPro" id="IPR028889">
    <property type="entry name" value="USP"/>
</dbReference>
<evidence type="ECO:0000313" key="2">
    <source>
        <dbReference type="EMBL" id="QHS98185.1"/>
    </source>
</evidence>
<reference evidence="2" key="1">
    <citation type="journal article" date="2020" name="Nature">
        <title>Giant virus diversity and host interactions through global metagenomics.</title>
        <authorList>
            <person name="Schulz F."/>
            <person name="Roux S."/>
            <person name="Paez-Espino D."/>
            <person name="Jungbluth S."/>
            <person name="Walsh D.A."/>
            <person name="Denef V.J."/>
            <person name="McMahon K.D."/>
            <person name="Konstantinidis K.T."/>
            <person name="Eloe-Fadrosh E.A."/>
            <person name="Kyrpides N.C."/>
            <person name="Woyke T."/>
        </authorList>
    </citation>
    <scope>NUCLEOTIDE SEQUENCE</scope>
    <source>
        <strain evidence="2">GVMAG-M-3300020182-84</strain>
    </source>
</reference>
<dbReference type="SUPFAM" id="SSF54001">
    <property type="entry name" value="Cysteine proteinases"/>
    <property type="match status" value="1"/>
</dbReference>
<accession>A0A6C0C0J8</accession>
<dbReference type="PANTHER" id="PTHR21646">
    <property type="entry name" value="UBIQUITIN CARBOXYL-TERMINAL HYDROLASE"/>
    <property type="match status" value="1"/>
</dbReference>
<dbReference type="Pfam" id="PF00443">
    <property type="entry name" value="UCH"/>
    <property type="match status" value="1"/>
</dbReference>
<dbReference type="InterPro" id="IPR038765">
    <property type="entry name" value="Papain-like_cys_pep_sf"/>
</dbReference>
<dbReference type="CDD" id="cd02674">
    <property type="entry name" value="Peptidase_C19R"/>
    <property type="match status" value="1"/>
</dbReference>
<dbReference type="PROSITE" id="PS00972">
    <property type="entry name" value="USP_1"/>
    <property type="match status" value="1"/>
</dbReference>
<dbReference type="Gene3D" id="3.90.70.10">
    <property type="entry name" value="Cysteine proteinases"/>
    <property type="match status" value="1"/>
</dbReference>
<dbReference type="InterPro" id="IPR018200">
    <property type="entry name" value="USP_CS"/>
</dbReference>
<dbReference type="EMBL" id="MN739312">
    <property type="protein sequence ID" value="QHS98185.1"/>
    <property type="molecule type" value="Genomic_DNA"/>
</dbReference>
<dbReference type="GO" id="GO:0016579">
    <property type="term" value="P:protein deubiquitination"/>
    <property type="evidence" value="ECO:0007669"/>
    <property type="project" value="InterPro"/>
</dbReference>
<dbReference type="PANTHER" id="PTHR21646:SF46">
    <property type="entry name" value="UBIQUITIN CARBOXYL-TERMINAL HYDROLASE"/>
    <property type="match status" value="1"/>
</dbReference>
<protein>
    <recommendedName>
        <fullName evidence="1">USP domain-containing protein</fullName>
    </recommendedName>
</protein>
<organism evidence="2">
    <name type="scientific">viral metagenome</name>
    <dbReference type="NCBI Taxonomy" id="1070528"/>
    <lineage>
        <taxon>unclassified sequences</taxon>
        <taxon>metagenomes</taxon>
        <taxon>organismal metagenomes</taxon>
    </lineage>
</organism>
<evidence type="ECO:0000259" key="1">
    <source>
        <dbReference type="PROSITE" id="PS50235"/>
    </source>
</evidence>
<name>A0A6C0C0J8_9ZZZZ</name>
<dbReference type="PROSITE" id="PS50235">
    <property type="entry name" value="USP_3"/>
    <property type="match status" value="1"/>
</dbReference>
<dbReference type="GO" id="GO:0004843">
    <property type="term" value="F:cysteine-type deubiquitinase activity"/>
    <property type="evidence" value="ECO:0007669"/>
    <property type="project" value="InterPro"/>
</dbReference>
<dbReference type="InterPro" id="IPR001394">
    <property type="entry name" value="Peptidase_C19_UCH"/>
</dbReference>